<sequence length="60" mass="7094">MAIPFILLQDRQGKTRLAKYYVPFEESEKHKVEYEGMQPSTIVVTKNHYKVIAIQKKKIE</sequence>
<protein>
    <submittedName>
        <fullName evidence="2">AP-2 complex subunit sigma</fullName>
    </submittedName>
</protein>
<dbReference type="InterPro" id="IPR011012">
    <property type="entry name" value="Longin-like_dom_sf"/>
</dbReference>
<dbReference type="Pfam" id="PF01217">
    <property type="entry name" value="Clat_adaptor_s"/>
    <property type="match status" value="1"/>
</dbReference>
<reference evidence="2" key="2">
    <citation type="submission" date="2023-06" db="EMBL/GenBank/DDBJ databases">
        <authorList>
            <person name="Ma L."/>
            <person name="Liu K.-W."/>
            <person name="Li Z."/>
            <person name="Hsiao Y.-Y."/>
            <person name="Qi Y."/>
            <person name="Fu T."/>
            <person name="Tang G."/>
            <person name="Zhang D."/>
            <person name="Sun W.-H."/>
            <person name="Liu D.-K."/>
            <person name="Li Y."/>
            <person name="Chen G.-Z."/>
            <person name="Liu X.-D."/>
            <person name="Liao X.-Y."/>
            <person name="Jiang Y.-T."/>
            <person name="Yu X."/>
            <person name="Hao Y."/>
            <person name="Huang J."/>
            <person name="Zhao X.-W."/>
            <person name="Ke S."/>
            <person name="Chen Y.-Y."/>
            <person name="Wu W.-L."/>
            <person name="Hsu J.-L."/>
            <person name="Lin Y.-F."/>
            <person name="Huang M.-D."/>
            <person name="Li C.-Y."/>
            <person name="Huang L."/>
            <person name="Wang Z.-W."/>
            <person name="Zhao X."/>
            <person name="Zhong W.-Y."/>
            <person name="Peng D.-H."/>
            <person name="Ahmad S."/>
            <person name="Lan S."/>
            <person name="Zhang J.-S."/>
            <person name="Tsai W.-C."/>
            <person name="Van De Peer Y."/>
            <person name="Liu Z.-J."/>
        </authorList>
    </citation>
    <scope>NUCLEOTIDE SEQUENCE</scope>
    <source>
        <strain evidence="2">CP</strain>
        <tissue evidence="2">Leaves</tissue>
    </source>
</reference>
<organism evidence="2 3">
    <name type="scientific">Acorus calamus</name>
    <name type="common">Sweet flag</name>
    <dbReference type="NCBI Taxonomy" id="4465"/>
    <lineage>
        <taxon>Eukaryota</taxon>
        <taxon>Viridiplantae</taxon>
        <taxon>Streptophyta</taxon>
        <taxon>Embryophyta</taxon>
        <taxon>Tracheophyta</taxon>
        <taxon>Spermatophyta</taxon>
        <taxon>Magnoliopsida</taxon>
        <taxon>Liliopsida</taxon>
        <taxon>Acoraceae</taxon>
        <taxon>Acorus</taxon>
    </lineage>
</organism>
<feature type="domain" description="AP complex mu/sigma subunit" evidence="1">
    <location>
        <begin position="3"/>
        <end position="38"/>
    </location>
</feature>
<proteinExistence type="predicted"/>
<keyword evidence="3" id="KW-1185">Reference proteome</keyword>
<evidence type="ECO:0000313" key="3">
    <source>
        <dbReference type="Proteomes" id="UP001180020"/>
    </source>
</evidence>
<dbReference type="AlphaFoldDB" id="A0AAV9D4M1"/>
<reference evidence="2" key="1">
    <citation type="journal article" date="2023" name="Nat. Commun.">
        <title>Diploid and tetraploid genomes of Acorus and the evolution of monocots.</title>
        <authorList>
            <person name="Ma L."/>
            <person name="Liu K.W."/>
            <person name="Li Z."/>
            <person name="Hsiao Y.Y."/>
            <person name="Qi Y."/>
            <person name="Fu T."/>
            <person name="Tang G.D."/>
            <person name="Zhang D."/>
            <person name="Sun W.H."/>
            <person name="Liu D.K."/>
            <person name="Li Y."/>
            <person name="Chen G.Z."/>
            <person name="Liu X.D."/>
            <person name="Liao X.Y."/>
            <person name="Jiang Y.T."/>
            <person name="Yu X."/>
            <person name="Hao Y."/>
            <person name="Huang J."/>
            <person name="Zhao X.W."/>
            <person name="Ke S."/>
            <person name="Chen Y.Y."/>
            <person name="Wu W.L."/>
            <person name="Hsu J.L."/>
            <person name="Lin Y.F."/>
            <person name="Huang M.D."/>
            <person name="Li C.Y."/>
            <person name="Huang L."/>
            <person name="Wang Z.W."/>
            <person name="Zhao X."/>
            <person name="Zhong W.Y."/>
            <person name="Peng D.H."/>
            <person name="Ahmad S."/>
            <person name="Lan S."/>
            <person name="Zhang J.S."/>
            <person name="Tsai W.C."/>
            <person name="Van de Peer Y."/>
            <person name="Liu Z.J."/>
        </authorList>
    </citation>
    <scope>NUCLEOTIDE SEQUENCE</scope>
    <source>
        <strain evidence="2">CP</strain>
    </source>
</reference>
<dbReference type="Gene3D" id="3.30.450.60">
    <property type="match status" value="1"/>
</dbReference>
<gene>
    <name evidence="2" type="primary">AP17</name>
    <name evidence="2" type="ORF">QJS10_CPB15g00656</name>
</gene>
<dbReference type="EMBL" id="JAUJYO010000015">
    <property type="protein sequence ID" value="KAK1296175.1"/>
    <property type="molecule type" value="Genomic_DNA"/>
</dbReference>
<dbReference type="InterPro" id="IPR022775">
    <property type="entry name" value="AP_mu_sigma_su"/>
</dbReference>
<dbReference type="SUPFAM" id="SSF64356">
    <property type="entry name" value="SNARE-like"/>
    <property type="match status" value="1"/>
</dbReference>
<dbReference type="Proteomes" id="UP001180020">
    <property type="component" value="Unassembled WGS sequence"/>
</dbReference>
<accession>A0AAV9D4M1</accession>
<evidence type="ECO:0000259" key="1">
    <source>
        <dbReference type="Pfam" id="PF01217"/>
    </source>
</evidence>
<name>A0AAV9D4M1_ACOCL</name>
<comment type="caution">
    <text evidence="2">The sequence shown here is derived from an EMBL/GenBank/DDBJ whole genome shotgun (WGS) entry which is preliminary data.</text>
</comment>
<evidence type="ECO:0000313" key="2">
    <source>
        <dbReference type="EMBL" id="KAK1296175.1"/>
    </source>
</evidence>